<organism evidence="2 3">
    <name type="scientific">Kwoniella europaea PYCC6329</name>
    <dbReference type="NCBI Taxonomy" id="1423913"/>
    <lineage>
        <taxon>Eukaryota</taxon>
        <taxon>Fungi</taxon>
        <taxon>Dikarya</taxon>
        <taxon>Basidiomycota</taxon>
        <taxon>Agaricomycotina</taxon>
        <taxon>Tremellomycetes</taxon>
        <taxon>Tremellales</taxon>
        <taxon>Cryptococcaceae</taxon>
        <taxon>Kwoniella</taxon>
    </lineage>
</organism>
<evidence type="ECO:0000313" key="2">
    <source>
        <dbReference type="EMBL" id="WWD08696.1"/>
    </source>
</evidence>
<dbReference type="EMBL" id="CP144090">
    <property type="protein sequence ID" value="WWD08696.1"/>
    <property type="molecule type" value="Genomic_DNA"/>
</dbReference>
<proteinExistence type="predicted"/>
<dbReference type="GeneID" id="91105610"/>
<evidence type="ECO:0000313" key="3">
    <source>
        <dbReference type="Proteomes" id="UP001358614"/>
    </source>
</evidence>
<feature type="region of interest" description="Disordered" evidence="1">
    <location>
        <begin position="432"/>
        <end position="476"/>
    </location>
</feature>
<dbReference type="Proteomes" id="UP001358614">
    <property type="component" value="Chromosome 2"/>
</dbReference>
<dbReference type="RefSeq" id="XP_066086663.1">
    <property type="nucleotide sequence ID" value="XM_066230566.1"/>
</dbReference>
<dbReference type="AlphaFoldDB" id="A0AAX4KQB8"/>
<name>A0AAX4KQB8_9TREE</name>
<feature type="compositionally biased region" description="Polar residues" evidence="1">
    <location>
        <begin position="467"/>
        <end position="476"/>
    </location>
</feature>
<dbReference type="KEGG" id="ker:91105610"/>
<keyword evidence="3" id="KW-1185">Reference proteome</keyword>
<accession>A0AAX4KQB8</accession>
<protein>
    <submittedName>
        <fullName evidence="2">Uncharacterized protein</fullName>
    </submittedName>
</protein>
<evidence type="ECO:0000256" key="1">
    <source>
        <dbReference type="SAM" id="MobiDB-lite"/>
    </source>
</evidence>
<reference evidence="2 3" key="1">
    <citation type="submission" date="2024-01" db="EMBL/GenBank/DDBJ databases">
        <title>Comparative genomics of Cryptococcus and Kwoniella reveals pathogenesis evolution and contrasting modes of karyotype evolution via chromosome fusion or intercentromeric recombination.</title>
        <authorList>
            <person name="Coelho M.A."/>
            <person name="David-Palma M."/>
            <person name="Shea T."/>
            <person name="Bowers K."/>
            <person name="McGinley-Smith S."/>
            <person name="Mohammad A.W."/>
            <person name="Gnirke A."/>
            <person name="Yurkov A.M."/>
            <person name="Nowrousian M."/>
            <person name="Sun S."/>
            <person name="Cuomo C.A."/>
            <person name="Heitman J."/>
        </authorList>
    </citation>
    <scope>NUCLEOTIDE SEQUENCE [LARGE SCALE GENOMIC DNA]</scope>
    <source>
        <strain evidence="2 3">PYCC6329</strain>
    </source>
</reference>
<gene>
    <name evidence="2" type="ORF">V865_006809</name>
</gene>
<sequence length="567" mass="64679">MRRYFEGNNPMPKQWDDFLWTFGSRGYDSLAKVERRILSNPYSREFESPQSLINSDAFPSYHVHDQIAPASTFKGVAYLVNYARSERKLREHGISNDTASKDNEKKSVILPPKEIGEANCLPTVLYFGNCTGSYDGYAYHVLSSSGKFGKGVLRALIAEASIHPYADNLKDQFSVSNYMNESSYPLSQYTQYLENHTLREISEYISSFAENQGKIKEPYRDIVISMRDEISMEEHRELFLQQFYKLTEGPRTLTRMQESVEKNPKDEMFRSYDSQGLQDRFSTYLIRDKEAAEHGMKYIIQLASKKREDQLTSAIEKLARPVDDVGIQMESKEDEARRMDEFVSSFGTKQGMGKFGANFLTRLKTYIESSAFNPDDFTDKDSLAKLLKKDRWSYMQSIALRKPDLTASVIDWAHWLGRTRVESVDQDQSAVLSGGEAVPSLSAATSQAGHKRTRQSATPPEDKRSTQKQNFGLSDFTPATSSASIAGLQALGDVNDEALERHRLMLFGIFAEDMDYLDEYEEETPRAGVEDSDLARFWRGDDEDCFHAEVDEDLEKTTARSLFPLHH</sequence>